<evidence type="ECO:0000313" key="1">
    <source>
        <dbReference type="EMBL" id="RZF20448.1"/>
    </source>
</evidence>
<keyword evidence="2" id="KW-1185">Reference proteome</keyword>
<sequence>MKSFIKMRITKHRKKFTLILSLVSFFFLIGCSEVEKKLNDTQSLNTVCPIIESKSNYLLENPRNISEAQKLISAKSNSSQYRNQILNFSLAQLYLSPHSTNLNSHTLFFAKINGKEIFINSIPDETYEFSFIAALNELAQQLKKPISLKSRLNLVEKNISEYVYASRSLEEFIKNNQAQLFKSKPLKKMYFRGAQGIRENELFRRLDYLKDYNLLKRKASPTKNKTNLTSAHLFTRDNYSCSFDSKVFNADIMILKKPEKAYHNIFSHYKDKNNYIIGVTSSVPKVDNSINEFLFQKSNNDSYTAACMTKDQRNHSIFLFMNGITYNAQVLNRLINSHSQVTNAKDFMDTKRSLMLTNPKRKVSEIYGINRVKNDKEAQYYIPSLGRLTILEQGEFLSTFNDPRNKQLKCN</sequence>
<dbReference type="PROSITE" id="PS51257">
    <property type="entry name" value="PROKAR_LIPOPROTEIN"/>
    <property type="match status" value="1"/>
</dbReference>
<dbReference type="EMBL" id="QDKL01000004">
    <property type="protein sequence ID" value="RZF20448.1"/>
    <property type="molecule type" value="Genomic_DNA"/>
</dbReference>
<organism evidence="1 2">
    <name type="scientific">Halobacteriovorax vibrionivorans</name>
    <dbReference type="NCBI Taxonomy" id="2152716"/>
    <lineage>
        <taxon>Bacteria</taxon>
        <taxon>Pseudomonadati</taxon>
        <taxon>Bdellovibrionota</taxon>
        <taxon>Bacteriovoracia</taxon>
        <taxon>Bacteriovoracales</taxon>
        <taxon>Halobacteriovoraceae</taxon>
        <taxon>Halobacteriovorax</taxon>
    </lineage>
</organism>
<comment type="caution">
    <text evidence="1">The sequence shown here is derived from an EMBL/GenBank/DDBJ whole genome shotgun (WGS) entry which is preliminary data.</text>
</comment>
<name>A0ABY0IEC8_9BACT</name>
<dbReference type="Proteomes" id="UP000443582">
    <property type="component" value="Unassembled WGS sequence"/>
</dbReference>
<evidence type="ECO:0008006" key="3">
    <source>
        <dbReference type="Google" id="ProtNLM"/>
    </source>
</evidence>
<gene>
    <name evidence="1" type="ORF">DAY19_14910</name>
</gene>
<reference evidence="2" key="1">
    <citation type="journal article" date="2019" name="Int. J. Syst. Evol. Microbiol.">
        <title>Halobacteriovorax valvorus sp. nov., a novel prokaryotic predator isolated from coastal seawater of China.</title>
        <authorList>
            <person name="Chen M.-X."/>
        </authorList>
    </citation>
    <scope>NUCLEOTIDE SEQUENCE [LARGE SCALE GENOMIC DNA]</scope>
    <source>
        <strain evidence="2">BL9</strain>
    </source>
</reference>
<accession>A0ABY0IEC8</accession>
<protein>
    <recommendedName>
        <fullName evidence="3">Lipoprotein</fullName>
    </recommendedName>
</protein>
<evidence type="ECO:0000313" key="2">
    <source>
        <dbReference type="Proteomes" id="UP000443582"/>
    </source>
</evidence>
<proteinExistence type="predicted"/>